<organism evidence="2 3">
    <name type="scientific">Candidatus Buchananbacteria bacterium RBG_13_39_9</name>
    <dbReference type="NCBI Taxonomy" id="1797531"/>
    <lineage>
        <taxon>Bacteria</taxon>
        <taxon>Candidatus Buchananiibacteriota</taxon>
    </lineage>
</organism>
<evidence type="ECO:0000313" key="3">
    <source>
        <dbReference type="Proteomes" id="UP000176260"/>
    </source>
</evidence>
<protein>
    <submittedName>
        <fullName evidence="2">Uncharacterized protein</fullName>
    </submittedName>
</protein>
<accession>A0A1G1XQ10</accession>
<gene>
    <name evidence="2" type="ORF">A2Y67_03205</name>
</gene>
<dbReference type="EMBL" id="MHIA01000019">
    <property type="protein sequence ID" value="OGY42061.1"/>
    <property type="molecule type" value="Genomic_DNA"/>
</dbReference>
<name>A0A1G1XQ10_9BACT</name>
<comment type="caution">
    <text evidence="2">The sequence shown here is derived from an EMBL/GenBank/DDBJ whole genome shotgun (WGS) entry which is preliminary data.</text>
</comment>
<evidence type="ECO:0000313" key="2">
    <source>
        <dbReference type="EMBL" id="OGY42061.1"/>
    </source>
</evidence>
<proteinExistence type="predicted"/>
<dbReference type="AlphaFoldDB" id="A0A1G1XQ10"/>
<evidence type="ECO:0000256" key="1">
    <source>
        <dbReference type="SAM" id="MobiDB-lite"/>
    </source>
</evidence>
<reference evidence="2 3" key="1">
    <citation type="journal article" date="2016" name="Nat. Commun.">
        <title>Thousands of microbial genomes shed light on interconnected biogeochemical processes in an aquifer system.</title>
        <authorList>
            <person name="Anantharaman K."/>
            <person name="Brown C.T."/>
            <person name="Hug L.A."/>
            <person name="Sharon I."/>
            <person name="Castelle C.J."/>
            <person name="Probst A.J."/>
            <person name="Thomas B.C."/>
            <person name="Singh A."/>
            <person name="Wilkins M.J."/>
            <person name="Karaoz U."/>
            <person name="Brodie E.L."/>
            <person name="Williams K.H."/>
            <person name="Hubbard S.S."/>
            <person name="Banfield J.F."/>
        </authorList>
    </citation>
    <scope>NUCLEOTIDE SEQUENCE [LARGE SCALE GENOMIC DNA]</scope>
</reference>
<feature type="region of interest" description="Disordered" evidence="1">
    <location>
        <begin position="1"/>
        <end position="21"/>
    </location>
</feature>
<dbReference type="Proteomes" id="UP000176260">
    <property type="component" value="Unassembled WGS sequence"/>
</dbReference>
<sequence>MEEIQPQKPISTFKEAEEQLQQPEIAKKRDEAFLSASALATKQLVQMGIEKEIKKINDKEIDEMFSNLELSDLDYLSKLQFDIKELYGKELKPVKVPGVWNLLVQAMKHYLRAKDNPDIDQKELKKKLDFFMTVLSHITGDKIYIPYLPKEYSKLINETLH</sequence>